<name>A0A7R8H3W8_LEPSM</name>
<keyword evidence="2" id="KW-1133">Transmembrane helix</keyword>
<evidence type="ECO:0000313" key="4">
    <source>
        <dbReference type="Proteomes" id="UP000675881"/>
    </source>
</evidence>
<feature type="region of interest" description="Disordered" evidence="1">
    <location>
        <begin position="133"/>
        <end position="157"/>
    </location>
</feature>
<evidence type="ECO:0000313" key="3">
    <source>
        <dbReference type="EMBL" id="CAF2840822.1"/>
    </source>
</evidence>
<sequence length="390" mass="44744">MVFFSYSDTIASALMSLGLMLDGVMNLLPSYDSPCYQYRLIYGLFVKTNEEVQHCMVSLSSWTLAICFLVILMAQISEDKPSGYAENEERLKKLGIAFPGQDDQFYVNILDMDLFPGPHSEKRGAIAAQASLNIQEKNKNEKPPSTTTMEQSEAENMDEDDVIITRDYEFEEELGQNNEINTEPYNNLTRVFLHDHKIEESQRIKENYTVIGIQCRISSKPFIMYYLILLFLLCFATPVLITTSLNVFIFSAVQHTTYEVIAHHQWLTLAACVFMWGPSITERLLAKWEIINPPLVVSVFLFLLGHTHNLLRSVLHAVFAQQIHSITWTSDPISEHKMRFKWKHPNLSIGSPRIQKRNQVKPRMEEPSITPIPTPKRLNNNGEAIETTYC</sequence>
<dbReference type="AlphaFoldDB" id="A0A7R8H3W8"/>
<protein>
    <submittedName>
        <fullName evidence="3">(salmon louse) hypothetical protein</fullName>
    </submittedName>
</protein>
<keyword evidence="2" id="KW-0812">Transmembrane</keyword>
<evidence type="ECO:0000256" key="2">
    <source>
        <dbReference type="SAM" id="Phobius"/>
    </source>
</evidence>
<reference evidence="3" key="1">
    <citation type="submission" date="2021-02" db="EMBL/GenBank/DDBJ databases">
        <authorList>
            <person name="Bekaert M."/>
        </authorList>
    </citation>
    <scope>NUCLEOTIDE SEQUENCE</scope>
    <source>
        <strain evidence="3">IoA-00</strain>
    </source>
</reference>
<dbReference type="EMBL" id="HG994593">
    <property type="protein sequence ID" value="CAF2840822.1"/>
    <property type="molecule type" value="Genomic_DNA"/>
</dbReference>
<keyword evidence="4" id="KW-1185">Reference proteome</keyword>
<dbReference type="OrthoDB" id="6380346at2759"/>
<proteinExistence type="predicted"/>
<gene>
    <name evidence="3" type="ORF">LSAA_5564</name>
</gene>
<feature type="transmembrane region" description="Helical" evidence="2">
    <location>
        <begin position="223"/>
        <end position="249"/>
    </location>
</feature>
<dbReference type="Proteomes" id="UP000675881">
    <property type="component" value="Chromosome 14"/>
</dbReference>
<feature type="region of interest" description="Disordered" evidence="1">
    <location>
        <begin position="355"/>
        <end position="390"/>
    </location>
</feature>
<organism evidence="3 4">
    <name type="scientific">Lepeophtheirus salmonis</name>
    <name type="common">Salmon louse</name>
    <name type="synonym">Caligus salmonis</name>
    <dbReference type="NCBI Taxonomy" id="72036"/>
    <lineage>
        <taxon>Eukaryota</taxon>
        <taxon>Metazoa</taxon>
        <taxon>Ecdysozoa</taxon>
        <taxon>Arthropoda</taxon>
        <taxon>Crustacea</taxon>
        <taxon>Multicrustacea</taxon>
        <taxon>Hexanauplia</taxon>
        <taxon>Copepoda</taxon>
        <taxon>Siphonostomatoida</taxon>
        <taxon>Caligidae</taxon>
        <taxon>Lepeophtheirus</taxon>
    </lineage>
</organism>
<evidence type="ECO:0000256" key="1">
    <source>
        <dbReference type="SAM" id="MobiDB-lite"/>
    </source>
</evidence>
<accession>A0A7R8H3W8</accession>
<keyword evidence="2" id="KW-0472">Membrane</keyword>